<dbReference type="OrthoDB" id="377209at2759"/>
<dbReference type="EMBL" id="JAAKFY010000020">
    <property type="protein sequence ID" value="KAF3840850.1"/>
    <property type="molecule type" value="Genomic_DNA"/>
</dbReference>
<accession>A0A7J5XUP1</accession>
<feature type="signal peptide" evidence="2">
    <location>
        <begin position="1"/>
        <end position="24"/>
    </location>
</feature>
<feature type="compositionally biased region" description="Basic and acidic residues" evidence="1">
    <location>
        <begin position="122"/>
        <end position="173"/>
    </location>
</feature>
<name>A0A7J5XUP1_DISMA</name>
<keyword evidence="2" id="KW-0732">Signal</keyword>
<feature type="compositionally biased region" description="Polar residues" evidence="1">
    <location>
        <begin position="71"/>
        <end position="81"/>
    </location>
</feature>
<dbReference type="Proteomes" id="UP000518266">
    <property type="component" value="Unassembled WGS sequence"/>
</dbReference>
<dbReference type="AlphaFoldDB" id="A0A7J5XUP1"/>
<gene>
    <name evidence="3" type="ORF">F7725_006712</name>
</gene>
<dbReference type="GO" id="GO:0003723">
    <property type="term" value="F:RNA binding"/>
    <property type="evidence" value="ECO:0007669"/>
    <property type="project" value="InterPro"/>
</dbReference>
<reference evidence="3 4" key="1">
    <citation type="submission" date="2020-03" db="EMBL/GenBank/DDBJ databases">
        <title>Dissostichus mawsoni Genome sequencing and assembly.</title>
        <authorList>
            <person name="Park H."/>
        </authorList>
    </citation>
    <scope>NUCLEOTIDE SEQUENCE [LARGE SCALE GENOMIC DNA]</scope>
    <source>
        <strain evidence="3">DM0001</strain>
        <tissue evidence="3">Muscle</tissue>
    </source>
</reference>
<feature type="compositionally biased region" description="Acidic residues" evidence="1">
    <location>
        <begin position="47"/>
        <end position="58"/>
    </location>
</feature>
<feature type="chain" id="PRO_5029583379" evidence="2">
    <location>
        <begin position="25"/>
        <end position="215"/>
    </location>
</feature>
<organism evidence="3 4">
    <name type="scientific">Dissostichus mawsoni</name>
    <name type="common">Antarctic cod</name>
    <dbReference type="NCBI Taxonomy" id="36200"/>
    <lineage>
        <taxon>Eukaryota</taxon>
        <taxon>Metazoa</taxon>
        <taxon>Chordata</taxon>
        <taxon>Craniata</taxon>
        <taxon>Vertebrata</taxon>
        <taxon>Euteleostomi</taxon>
        <taxon>Actinopterygii</taxon>
        <taxon>Neopterygii</taxon>
        <taxon>Teleostei</taxon>
        <taxon>Neoteleostei</taxon>
        <taxon>Acanthomorphata</taxon>
        <taxon>Eupercaria</taxon>
        <taxon>Perciformes</taxon>
        <taxon>Notothenioidei</taxon>
        <taxon>Nototheniidae</taxon>
        <taxon>Dissostichus</taxon>
    </lineage>
</organism>
<evidence type="ECO:0000313" key="4">
    <source>
        <dbReference type="Proteomes" id="UP000518266"/>
    </source>
</evidence>
<keyword evidence="4" id="KW-1185">Reference proteome</keyword>
<evidence type="ECO:0000256" key="2">
    <source>
        <dbReference type="SAM" id="SignalP"/>
    </source>
</evidence>
<dbReference type="CDD" id="cd21370">
    <property type="entry name" value="cwf21_SR140"/>
    <property type="match status" value="1"/>
</dbReference>
<sequence>MLIISIPPSVILLTLLLSFLVMLGSKWDMVVEKTSANEVKVSVNSQDGDDDSESDSSDDGGGSSKYDSADFQSSLKSFQMSESKRKRLRELEANELECGKRPRKSGMSIQQQVEHYRNKLLQKEFEKDEDKNERLTSKPKDRSKDDRRDRDRSKRSEEGVRRRGRSRDPDDHARKSRSISPLKQDKVSQMVQAFPITISRPEDQEVQVAVATSLP</sequence>
<comment type="caution">
    <text evidence="3">The sequence shown here is derived from an EMBL/GenBank/DDBJ whole genome shotgun (WGS) entry which is preliminary data.</text>
</comment>
<feature type="region of interest" description="Disordered" evidence="1">
    <location>
        <begin position="122"/>
        <end position="186"/>
    </location>
</feature>
<dbReference type="InterPro" id="IPR047488">
    <property type="entry name" value="SR140_cwf21"/>
</dbReference>
<evidence type="ECO:0000313" key="3">
    <source>
        <dbReference type="EMBL" id="KAF3840850.1"/>
    </source>
</evidence>
<protein>
    <submittedName>
        <fullName evidence="3">Uncharacterized protein</fullName>
    </submittedName>
</protein>
<evidence type="ECO:0000256" key="1">
    <source>
        <dbReference type="SAM" id="MobiDB-lite"/>
    </source>
</evidence>
<feature type="region of interest" description="Disordered" evidence="1">
    <location>
        <begin position="41"/>
        <end position="86"/>
    </location>
</feature>
<proteinExistence type="predicted"/>